<evidence type="ECO:0000313" key="2">
    <source>
        <dbReference type="EMBL" id="BBE41594.1"/>
    </source>
</evidence>
<keyword evidence="1" id="KW-0175">Coiled coil</keyword>
<keyword evidence="3" id="KW-1185">Reference proteome</keyword>
<reference evidence="2 3" key="1">
    <citation type="journal article" date="2019" name="ISME J.">
        <title>Isolation and characterization of a thermophilic sulfur- and iron-reducing thaumarchaeote from a terrestrial acidic hot spring.</title>
        <authorList>
            <person name="Kato S."/>
            <person name="Itoh T."/>
            <person name="Yuki M."/>
            <person name="Nagamori M."/>
            <person name="Ohnishi M."/>
            <person name="Uematsu K."/>
            <person name="Suzuki K."/>
            <person name="Takashina T."/>
            <person name="Ohkuma M."/>
        </authorList>
    </citation>
    <scope>NUCLEOTIDE SEQUENCE [LARGE SCALE GENOMIC DNA]</scope>
    <source>
        <strain evidence="2 3">NAS-02</strain>
    </source>
</reference>
<gene>
    <name evidence="2" type="ORF">NAS2_0197</name>
</gene>
<feature type="coiled-coil region" evidence="1">
    <location>
        <begin position="9"/>
        <end position="92"/>
    </location>
</feature>
<organism evidence="2 3">
    <name type="scientific">Conexivisphaera calida</name>
    <dbReference type="NCBI Taxonomy" id="1874277"/>
    <lineage>
        <taxon>Archaea</taxon>
        <taxon>Nitrososphaerota</taxon>
        <taxon>Conexivisphaeria</taxon>
        <taxon>Conexivisphaerales</taxon>
        <taxon>Conexivisphaeraceae</taxon>
        <taxon>Conexivisphaera</taxon>
    </lineage>
</organism>
<dbReference type="Proteomes" id="UP000509448">
    <property type="component" value="Chromosome"/>
</dbReference>
<name>A0A4P2VAS8_9ARCH</name>
<dbReference type="KEGG" id="ccai:NAS2_0197"/>
<dbReference type="EMBL" id="AP018732">
    <property type="protein sequence ID" value="BBE41594.1"/>
    <property type="molecule type" value="Genomic_DNA"/>
</dbReference>
<protein>
    <submittedName>
        <fullName evidence="2">Uncharacterized protein</fullName>
    </submittedName>
</protein>
<dbReference type="AlphaFoldDB" id="A0A4P2VAS8"/>
<evidence type="ECO:0000256" key="1">
    <source>
        <dbReference type="SAM" id="Coils"/>
    </source>
</evidence>
<sequence length="116" mass="13022">MGQREPKVVEKAVKLFSELDAELDKLEASVRAWGRQLLSQADKLSSEARAKLIEEARAKGEAELKAAEEDASAKAEEILRAEEEKLRSFTAEFEEKRTILVERALKILIPNGRGEE</sequence>
<accession>A0A4P2VAS8</accession>
<evidence type="ECO:0000313" key="3">
    <source>
        <dbReference type="Proteomes" id="UP000509448"/>
    </source>
</evidence>
<proteinExistence type="predicted"/>